<dbReference type="InterPro" id="IPR001648">
    <property type="entry name" value="Ribosomal_bS18"/>
</dbReference>
<accession>A0A9P8VN95</accession>
<evidence type="ECO:0000256" key="3">
    <source>
        <dbReference type="ARBA" id="ARBA00023274"/>
    </source>
</evidence>
<feature type="compositionally biased region" description="Polar residues" evidence="5">
    <location>
        <begin position="49"/>
        <end position="63"/>
    </location>
</feature>
<dbReference type="Pfam" id="PF01084">
    <property type="entry name" value="Ribosomal_S18"/>
    <property type="match status" value="1"/>
</dbReference>
<organism evidence="6 7">
    <name type="scientific">Plectosphaerella plurivora</name>
    <dbReference type="NCBI Taxonomy" id="936078"/>
    <lineage>
        <taxon>Eukaryota</taxon>
        <taxon>Fungi</taxon>
        <taxon>Dikarya</taxon>
        <taxon>Ascomycota</taxon>
        <taxon>Pezizomycotina</taxon>
        <taxon>Sordariomycetes</taxon>
        <taxon>Hypocreomycetidae</taxon>
        <taxon>Glomerellales</taxon>
        <taxon>Plectosphaerellaceae</taxon>
        <taxon>Plectosphaerella</taxon>
    </lineage>
</organism>
<dbReference type="PANTHER" id="PTHR13479">
    <property type="entry name" value="30S RIBOSOMAL PROTEIN S18"/>
    <property type="match status" value="1"/>
</dbReference>
<keyword evidence="2 6" id="KW-0689">Ribosomal protein</keyword>
<evidence type="ECO:0000313" key="7">
    <source>
        <dbReference type="Proteomes" id="UP000770015"/>
    </source>
</evidence>
<dbReference type="Gene3D" id="4.10.640.10">
    <property type="entry name" value="Ribosomal protein S18"/>
    <property type="match status" value="1"/>
</dbReference>
<dbReference type="PANTHER" id="PTHR13479:SF40">
    <property type="entry name" value="SMALL RIBOSOMAL SUBUNIT PROTEIN BS18M"/>
    <property type="match status" value="1"/>
</dbReference>
<reference evidence="6" key="1">
    <citation type="journal article" date="2021" name="Nat. Commun.">
        <title>Genetic determinants of endophytism in the Arabidopsis root mycobiome.</title>
        <authorList>
            <person name="Mesny F."/>
            <person name="Miyauchi S."/>
            <person name="Thiergart T."/>
            <person name="Pickel B."/>
            <person name="Atanasova L."/>
            <person name="Karlsson M."/>
            <person name="Huettel B."/>
            <person name="Barry K.W."/>
            <person name="Haridas S."/>
            <person name="Chen C."/>
            <person name="Bauer D."/>
            <person name="Andreopoulos W."/>
            <person name="Pangilinan J."/>
            <person name="LaButti K."/>
            <person name="Riley R."/>
            <person name="Lipzen A."/>
            <person name="Clum A."/>
            <person name="Drula E."/>
            <person name="Henrissat B."/>
            <person name="Kohler A."/>
            <person name="Grigoriev I.V."/>
            <person name="Martin F.M."/>
            <person name="Hacquard S."/>
        </authorList>
    </citation>
    <scope>NUCLEOTIDE SEQUENCE</scope>
    <source>
        <strain evidence="6">MPI-SDFR-AT-0117</strain>
    </source>
</reference>
<evidence type="ECO:0000313" key="6">
    <source>
        <dbReference type="EMBL" id="KAH6697043.1"/>
    </source>
</evidence>
<evidence type="ECO:0000256" key="2">
    <source>
        <dbReference type="ARBA" id="ARBA00022980"/>
    </source>
</evidence>
<feature type="compositionally biased region" description="Basic and acidic residues" evidence="5">
    <location>
        <begin position="64"/>
        <end position="93"/>
    </location>
</feature>
<keyword evidence="7" id="KW-1185">Reference proteome</keyword>
<dbReference type="Proteomes" id="UP000770015">
    <property type="component" value="Unassembled WGS sequence"/>
</dbReference>
<dbReference type="EMBL" id="JAGSXJ010000001">
    <property type="protein sequence ID" value="KAH6697043.1"/>
    <property type="molecule type" value="Genomic_DNA"/>
</dbReference>
<dbReference type="FunFam" id="4.10.640.10:FF:000013">
    <property type="entry name" value="37S ribosomal protein S18"/>
    <property type="match status" value="1"/>
</dbReference>
<name>A0A9P8VN95_9PEZI</name>
<gene>
    <name evidence="6" type="ORF">F5X68DRAFT_1698</name>
</gene>
<dbReference type="OrthoDB" id="21463at2759"/>
<dbReference type="GO" id="GO:0070181">
    <property type="term" value="F:small ribosomal subunit rRNA binding"/>
    <property type="evidence" value="ECO:0007669"/>
    <property type="project" value="TreeGrafter"/>
</dbReference>
<dbReference type="InterPro" id="IPR036870">
    <property type="entry name" value="Ribosomal_bS18_sf"/>
</dbReference>
<evidence type="ECO:0000256" key="5">
    <source>
        <dbReference type="SAM" id="MobiDB-lite"/>
    </source>
</evidence>
<comment type="caution">
    <text evidence="6">The sequence shown here is derived from an EMBL/GenBank/DDBJ whole genome shotgun (WGS) entry which is preliminary data.</text>
</comment>
<dbReference type="AlphaFoldDB" id="A0A9P8VN95"/>
<evidence type="ECO:0000256" key="1">
    <source>
        <dbReference type="ARBA" id="ARBA00005589"/>
    </source>
</evidence>
<dbReference type="GO" id="GO:0003735">
    <property type="term" value="F:structural constituent of ribosome"/>
    <property type="evidence" value="ECO:0007669"/>
    <property type="project" value="InterPro"/>
</dbReference>
<dbReference type="SUPFAM" id="SSF46911">
    <property type="entry name" value="Ribosomal protein S18"/>
    <property type="match status" value="1"/>
</dbReference>
<comment type="similarity">
    <text evidence="1">Belongs to the bacterial ribosomal protein bS18 family.</text>
</comment>
<proteinExistence type="inferred from homology"/>
<sequence length="209" mass="23734">MPPRLPSLGFAAGPSSFINRIARPFSTNTACNAPPRSGAEFFLGLDKATNSSASSNGPRTLSLSREKIQARTEQHLNRQRREAESMRERKVSDDYMKQMHRKWKAGDTYAPHDLNPFQQLKHRRKSLAPRKDVIDELDISPLDLYKNYSMISEFMTPAGNIKHSNETGLRAKNQRKMAKAIRRMIGMGLHPSVHHHPEIIMKKGRSGTF</sequence>
<feature type="region of interest" description="Disordered" evidence="5">
    <location>
        <begin position="49"/>
        <end position="93"/>
    </location>
</feature>
<protein>
    <recommendedName>
        <fullName evidence="4">Small ribosomal subunit protein bS18m</fullName>
    </recommendedName>
</protein>
<evidence type="ECO:0000256" key="4">
    <source>
        <dbReference type="ARBA" id="ARBA00035264"/>
    </source>
</evidence>
<keyword evidence="3" id="KW-0687">Ribonucleoprotein</keyword>
<dbReference type="GO" id="GO:0032543">
    <property type="term" value="P:mitochondrial translation"/>
    <property type="evidence" value="ECO:0007669"/>
    <property type="project" value="TreeGrafter"/>
</dbReference>
<dbReference type="GO" id="GO:0005763">
    <property type="term" value="C:mitochondrial small ribosomal subunit"/>
    <property type="evidence" value="ECO:0007669"/>
    <property type="project" value="TreeGrafter"/>
</dbReference>